<evidence type="ECO:0000313" key="5">
    <source>
        <dbReference type="Proteomes" id="UP000078576"/>
    </source>
</evidence>
<evidence type="ECO:0000256" key="2">
    <source>
        <dbReference type="SAM" id="MobiDB-lite"/>
    </source>
</evidence>
<keyword evidence="5" id="KW-1185">Reference proteome</keyword>
<gene>
    <name evidence="4" type="ORF">VP1G_03748</name>
</gene>
<feature type="region of interest" description="Disordered" evidence="2">
    <location>
        <begin position="658"/>
        <end position="700"/>
    </location>
</feature>
<feature type="compositionally biased region" description="Basic residues" evidence="2">
    <location>
        <begin position="676"/>
        <end position="691"/>
    </location>
</feature>
<dbReference type="OrthoDB" id="426293at2759"/>
<dbReference type="GO" id="GO:0016020">
    <property type="term" value="C:membrane"/>
    <property type="evidence" value="ECO:0007669"/>
    <property type="project" value="InterPro"/>
</dbReference>
<feature type="compositionally biased region" description="Gly residues" evidence="2">
    <location>
        <begin position="658"/>
        <end position="675"/>
    </location>
</feature>
<feature type="transmembrane region" description="Helical" evidence="3">
    <location>
        <begin position="551"/>
        <end position="571"/>
    </location>
</feature>
<keyword evidence="3" id="KW-0812">Transmembrane</keyword>
<evidence type="ECO:0000313" key="4">
    <source>
        <dbReference type="EMBL" id="KUI56309.1"/>
    </source>
</evidence>
<keyword evidence="3" id="KW-0472">Membrane</keyword>
<name>A0A194UXG4_CYTMA</name>
<accession>A0A194UXG4</accession>
<dbReference type="AlphaFoldDB" id="A0A194UXG4"/>
<evidence type="ECO:0000256" key="1">
    <source>
        <dbReference type="SAM" id="Coils"/>
    </source>
</evidence>
<keyword evidence="3" id="KW-1133">Transmembrane helix</keyword>
<evidence type="ECO:0000256" key="3">
    <source>
        <dbReference type="SAM" id="Phobius"/>
    </source>
</evidence>
<feature type="transmembrane region" description="Helical" evidence="3">
    <location>
        <begin position="583"/>
        <end position="601"/>
    </location>
</feature>
<organism evidence="4 5">
    <name type="scientific">Cytospora mali</name>
    <name type="common">Apple Valsa canker fungus</name>
    <name type="synonym">Valsa mali</name>
    <dbReference type="NCBI Taxonomy" id="578113"/>
    <lineage>
        <taxon>Eukaryota</taxon>
        <taxon>Fungi</taxon>
        <taxon>Dikarya</taxon>
        <taxon>Ascomycota</taxon>
        <taxon>Pezizomycotina</taxon>
        <taxon>Sordariomycetes</taxon>
        <taxon>Sordariomycetidae</taxon>
        <taxon>Diaporthales</taxon>
        <taxon>Cytosporaceae</taxon>
        <taxon>Cytospora</taxon>
    </lineage>
</organism>
<dbReference type="Gene3D" id="1.20.58.340">
    <property type="entry name" value="Magnesium transport protein CorA, transmembrane region"/>
    <property type="match status" value="1"/>
</dbReference>
<dbReference type="EMBL" id="KN714688">
    <property type="protein sequence ID" value="KUI56309.1"/>
    <property type="molecule type" value="Genomic_DNA"/>
</dbReference>
<keyword evidence="1" id="KW-0175">Coiled coil</keyword>
<feature type="region of interest" description="Disordered" evidence="2">
    <location>
        <begin position="35"/>
        <end position="98"/>
    </location>
</feature>
<dbReference type="GO" id="GO:0046873">
    <property type="term" value="F:metal ion transmembrane transporter activity"/>
    <property type="evidence" value="ECO:0007669"/>
    <property type="project" value="InterPro"/>
</dbReference>
<reference evidence="5" key="1">
    <citation type="submission" date="2014-12" db="EMBL/GenBank/DDBJ databases">
        <title>Genome Sequence of Valsa Canker Pathogens Uncovers a Specific Adaption of Colonization on Woody Bark.</title>
        <authorList>
            <person name="Yin Z."/>
            <person name="Liu H."/>
            <person name="Gao X."/>
            <person name="Li Z."/>
            <person name="Song N."/>
            <person name="Ke X."/>
            <person name="Dai Q."/>
            <person name="Wu Y."/>
            <person name="Sun Y."/>
            <person name="Xu J.-R."/>
            <person name="Kang Z.K."/>
            <person name="Wang L."/>
            <person name="Huang L."/>
        </authorList>
    </citation>
    <scope>NUCLEOTIDE SEQUENCE [LARGE SCALE GENOMIC DNA]</scope>
    <source>
        <strain evidence="5">SXYL134</strain>
    </source>
</reference>
<sequence>MAAASQHKTVDELFHALERSQEQYLKNLKSLHEAMHGAARSPSIARSHRMERGGSNDKPPASPILRPGDSSPLPVSRATFSSDLSLSPGDRRPRRLTNELADRRRLARLTSGELDGIEWEIDDDVGKFAPLPLLPASQTQSSSSTTGEPICWPRVQKILIPKSYKRPDLVRHLQQLPDGNETTAAALGDVFARRKDLDTKTVFKPGPDPLNVDNESSTYEVYDINTEGLAVTRHDDKGSAEDEVLGADVVWGTIKDVNLGKKTVGRITIFQEATPAMLAGIHLVMNQHFDMDELFSHLVSPHGKTTAYMHRAAEPNRIHQRSFFFVFKYYTVVGEGLTPAPWQQYDHRPPDTKSPDHIDITECSSILALSLEGDPVKEVPLRRRRRKGVTSGVLYDTFAPFHLLNIQCFPDHIHSENDSIRKPCYYNGPYVFLNRLVAEYRDATKRYLQLNDRIRKLITPPYQFMFDPKLRDKLLFEDADFTFSRRYFWAYNSLGVMDVLRQELEHAVEDLKAVVKANEQVRQEIVSLREQLFSGSSVKESRRAIEQGDNIKILTGVSMLFLPLTFSVFGITEFTFSANDWRFPVTMVSVCVPFFLLIFILQTRAGMRAVKKVGDFTERNMGRWSDRSRSRHERRLQLQQQLMQAAESQRQSSVVSIVGGGGGGGGAGAGTGGGGGRRRVSLRRGGKKRRLSGGSNDNGVGGLEPMVFIDGLPVGQERWWAWRRKKAEDMLGNQTGLNV</sequence>
<proteinExistence type="predicted"/>
<dbReference type="Proteomes" id="UP000078576">
    <property type="component" value="Unassembled WGS sequence"/>
</dbReference>
<protein>
    <submittedName>
        <fullName evidence="4">Uncharacterized protein</fullName>
    </submittedName>
</protein>
<feature type="coiled-coil region" evidence="1">
    <location>
        <begin position="497"/>
        <end position="531"/>
    </location>
</feature>